<reference evidence="4 5" key="1">
    <citation type="journal article" date="2019" name="Nat. Microbiol.">
        <title>Mediterranean grassland soil C-N compound turnover is dependent on rainfall and depth, and is mediated by genomically divergent microorganisms.</title>
        <authorList>
            <person name="Diamond S."/>
            <person name="Andeer P.F."/>
            <person name="Li Z."/>
            <person name="Crits-Christoph A."/>
            <person name="Burstein D."/>
            <person name="Anantharaman K."/>
            <person name="Lane K.R."/>
            <person name="Thomas B.C."/>
            <person name="Pan C."/>
            <person name="Northen T.R."/>
            <person name="Banfield J.F."/>
        </authorList>
    </citation>
    <scope>NUCLEOTIDE SEQUENCE [LARGE SCALE GENOMIC DNA]</scope>
    <source>
        <strain evidence="4">WS_2</strain>
    </source>
</reference>
<dbReference type="SUPFAM" id="SSF53067">
    <property type="entry name" value="Actin-like ATPase domain"/>
    <property type="match status" value="1"/>
</dbReference>
<dbReference type="Pfam" id="PF02543">
    <property type="entry name" value="Carbam_trans_N"/>
    <property type="match status" value="1"/>
</dbReference>
<evidence type="ECO:0000259" key="3">
    <source>
        <dbReference type="Pfam" id="PF16861"/>
    </source>
</evidence>
<accession>A0A538SED6</accession>
<dbReference type="AlphaFoldDB" id="A0A538SED6"/>
<protein>
    <recommendedName>
        <fullName evidence="6">Carbamoyltransferase</fullName>
    </recommendedName>
</protein>
<comment type="similarity">
    <text evidence="1">Belongs to the NodU/CmcH family.</text>
</comment>
<feature type="domain" description="Carbamoyltransferase C-terminal" evidence="3">
    <location>
        <begin position="418"/>
        <end position="591"/>
    </location>
</feature>
<dbReference type="InterPro" id="IPR043129">
    <property type="entry name" value="ATPase_NBD"/>
</dbReference>
<dbReference type="Pfam" id="PF16861">
    <property type="entry name" value="Carbam_trans_C"/>
    <property type="match status" value="1"/>
</dbReference>
<evidence type="ECO:0008006" key="6">
    <source>
        <dbReference type="Google" id="ProtNLM"/>
    </source>
</evidence>
<dbReference type="Proteomes" id="UP000317716">
    <property type="component" value="Unassembled WGS sequence"/>
</dbReference>
<evidence type="ECO:0000313" key="4">
    <source>
        <dbReference type="EMBL" id="TMQ49743.1"/>
    </source>
</evidence>
<dbReference type="GO" id="GO:0003824">
    <property type="term" value="F:catalytic activity"/>
    <property type="evidence" value="ECO:0007669"/>
    <property type="project" value="InterPro"/>
</dbReference>
<gene>
    <name evidence="4" type="ORF">E6K72_12120</name>
</gene>
<dbReference type="InterPro" id="IPR031730">
    <property type="entry name" value="Carbam_trans_C"/>
</dbReference>
<feature type="domain" description="Carbamoyltransferase" evidence="2">
    <location>
        <begin position="3"/>
        <end position="363"/>
    </location>
</feature>
<dbReference type="InterPro" id="IPR051338">
    <property type="entry name" value="NodU/CmcH_Carbamoyltrnsfr"/>
</dbReference>
<dbReference type="InterPro" id="IPR038152">
    <property type="entry name" value="Carbam_trans_C_sf"/>
</dbReference>
<comment type="caution">
    <text evidence="4">The sequence shown here is derived from an EMBL/GenBank/DDBJ whole genome shotgun (WGS) entry which is preliminary data.</text>
</comment>
<evidence type="ECO:0000259" key="2">
    <source>
        <dbReference type="Pfam" id="PF02543"/>
    </source>
</evidence>
<name>A0A538SED6_UNCEI</name>
<evidence type="ECO:0000313" key="5">
    <source>
        <dbReference type="Proteomes" id="UP000317716"/>
    </source>
</evidence>
<dbReference type="PANTHER" id="PTHR34847">
    <property type="entry name" value="NODULATION PROTEIN U"/>
    <property type="match status" value="1"/>
</dbReference>
<proteinExistence type="inferred from homology"/>
<dbReference type="EMBL" id="VBOS01000441">
    <property type="protein sequence ID" value="TMQ49743.1"/>
    <property type="molecule type" value="Genomic_DNA"/>
</dbReference>
<dbReference type="CDD" id="cd24098">
    <property type="entry name" value="ASKHA_NBD_TobZ_N"/>
    <property type="match status" value="1"/>
</dbReference>
<evidence type="ECO:0000256" key="1">
    <source>
        <dbReference type="ARBA" id="ARBA00006129"/>
    </source>
</evidence>
<organism evidence="4 5">
    <name type="scientific">Eiseniibacteriota bacterium</name>
    <dbReference type="NCBI Taxonomy" id="2212470"/>
    <lineage>
        <taxon>Bacteria</taxon>
        <taxon>Candidatus Eiseniibacteriota</taxon>
    </lineage>
</organism>
<dbReference type="Gene3D" id="3.90.870.20">
    <property type="entry name" value="Carbamoyltransferase, C-terminal domain"/>
    <property type="match status" value="1"/>
</dbReference>
<dbReference type="Gene3D" id="3.30.420.40">
    <property type="match status" value="2"/>
</dbReference>
<sequence>MNILGISCFYHDSAAALVRDGVLVAAAEEERFSRIKHDHGFPSDAIAFCLEQAGLRAEDLDYVVYYEKPFLKFERILSSSLSTFPRSYEVFREGMVAWLSEKLWVQNLITDKVGVHPKKVLAIDHHASHAASAFYASPFEDAAILTVDGVGEWATAAFGTGSGNQLALTREIRFPHSLGLLYSAFTAFLGFEVNEGEYKVMGMAPYGKPRYIEKVWKLITLGDDGSFRLNMEYFSFHYSARHTYNHRFVELMGEERPPSMHFFTRESGYPSYFGEKPADFEQLADRNQYYADVASSIQRVTEEVLLHMARALHKETGKTRLCMAGGVALNSVANGRILRETPFKELYVQPAAGDGGGAVGAALYANHQLLGQPRRFVMEHAYWGKSYSQGESVDWLRAQNIAHDVVDSEDKMLDRVVESLTRGEVVGWHQGRFEWGPRALGSRSIIADARRADMKDIVNTKIKFREPYRPFAPSVLADAAERYFDLPDACKHYPARFMLLVVPVKPEHHATLPAITHVDGSGRLQTVFKDASPLYYSLIERFGKATGVPVILNTSFNLKGEPIVTTPANAHNTFVKSDMDMLVLGNVLVRKK</sequence>
<dbReference type="PANTHER" id="PTHR34847:SF1">
    <property type="entry name" value="NODULATION PROTEIN U"/>
    <property type="match status" value="1"/>
</dbReference>
<dbReference type="InterPro" id="IPR003696">
    <property type="entry name" value="Carbtransf_dom"/>
</dbReference>